<feature type="region of interest" description="Disordered" evidence="11">
    <location>
        <begin position="110"/>
        <end position="160"/>
    </location>
</feature>
<evidence type="ECO:0000313" key="14">
    <source>
        <dbReference type="Proteomes" id="UP000008672"/>
    </source>
</evidence>
<comment type="subcellular location">
    <subcellularLocation>
        <location evidence="1">Nucleus</location>
    </subcellularLocation>
</comment>
<accession>H3ADU7</accession>
<protein>
    <recommendedName>
        <fullName evidence="10">Zinc finger protein 750</fullName>
    </recommendedName>
</protein>
<dbReference type="HOGENOM" id="CLU_023455_0_0_1"/>
<evidence type="ECO:0000256" key="8">
    <source>
        <dbReference type="ARBA" id="ARBA00023163"/>
    </source>
</evidence>
<evidence type="ECO:0000256" key="6">
    <source>
        <dbReference type="ARBA" id="ARBA00023015"/>
    </source>
</evidence>
<keyword evidence="9" id="KW-0539">Nucleus</keyword>
<dbReference type="GO" id="GO:0008544">
    <property type="term" value="P:epidermis development"/>
    <property type="evidence" value="ECO:0007669"/>
    <property type="project" value="TreeGrafter"/>
</dbReference>
<keyword evidence="4" id="KW-0221">Differentiation</keyword>
<feature type="region of interest" description="Disordered" evidence="11">
    <location>
        <begin position="459"/>
        <end position="479"/>
    </location>
</feature>
<feature type="compositionally biased region" description="Low complexity" evidence="11">
    <location>
        <begin position="178"/>
        <end position="190"/>
    </location>
</feature>
<keyword evidence="8" id="KW-0804">Transcription</keyword>
<keyword evidence="6" id="KW-0805">Transcription regulation</keyword>
<dbReference type="GO" id="GO:0001228">
    <property type="term" value="F:DNA-binding transcription activator activity, RNA polymerase II-specific"/>
    <property type="evidence" value="ECO:0007669"/>
    <property type="project" value="TreeGrafter"/>
</dbReference>
<organism evidence="13 14">
    <name type="scientific">Latimeria chalumnae</name>
    <name type="common">Coelacanth</name>
    <dbReference type="NCBI Taxonomy" id="7897"/>
    <lineage>
        <taxon>Eukaryota</taxon>
        <taxon>Metazoa</taxon>
        <taxon>Chordata</taxon>
        <taxon>Craniata</taxon>
        <taxon>Vertebrata</taxon>
        <taxon>Euteleostomi</taxon>
        <taxon>Coelacanthiformes</taxon>
        <taxon>Coelacanthidae</taxon>
        <taxon>Latimeria</taxon>
    </lineage>
</organism>
<feature type="region of interest" description="Disordered" evidence="11">
    <location>
        <begin position="665"/>
        <end position="722"/>
    </location>
</feature>
<evidence type="ECO:0000256" key="9">
    <source>
        <dbReference type="ARBA" id="ARBA00023242"/>
    </source>
</evidence>
<proteinExistence type="predicted"/>
<evidence type="ECO:0000256" key="4">
    <source>
        <dbReference type="ARBA" id="ARBA00022782"/>
    </source>
</evidence>
<feature type="region of interest" description="Disordered" evidence="11">
    <location>
        <begin position="173"/>
        <end position="200"/>
    </location>
</feature>
<dbReference type="EMBL" id="AFYH01149183">
    <property type="status" value="NOT_ANNOTATED_CDS"/>
    <property type="molecule type" value="Genomic_DNA"/>
</dbReference>
<dbReference type="Proteomes" id="UP000008672">
    <property type="component" value="Unassembled WGS sequence"/>
</dbReference>
<feature type="region of interest" description="Disordered" evidence="11">
    <location>
        <begin position="381"/>
        <end position="419"/>
    </location>
</feature>
<evidence type="ECO:0000256" key="1">
    <source>
        <dbReference type="ARBA" id="ARBA00004123"/>
    </source>
</evidence>
<evidence type="ECO:0000256" key="10">
    <source>
        <dbReference type="ARBA" id="ARBA00040216"/>
    </source>
</evidence>
<dbReference type="OMA" id="PSAYDHY"/>
<dbReference type="Ensembl" id="ENSLACT00000007884.1">
    <property type="protein sequence ID" value="ENSLACP00000007818.1"/>
    <property type="gene ID" value="ENSLACG00000006925.1"/>
</dbReference>
<dbReference type="GO" id="GO:0005634">
    <property type="term" value="C:nucleus"/>
    <property type="evidence" value="ECO:0007669"/>
    <property type="project" value="UniProtKB-SubCell"/>
</dbReference>
<dbReference type="Bgee" id="ENSLACG00000006925">
    <property type="expression patterns" value="Expressed in pectoral fin and 4 other cell types or tissues"/>
</dbReference>
<keyword evidence="14" id="KW-1185">Reference proteome</keyword>
<dbReference type="GO" id="GO:0008270">
    <property type="term" value="F:zinc ion binding"/>
    <property type="evidence" value="ECO:0007669"/>
    <property type="project" value="UniProtKB-KW"/>
</dbReference>
<dbReference type="Pfam" id="PF15269">
    <property type="entry name" value="zf-C2H2_7"/>
    <property type="match status" value="1"/>
</dbReference>
<keyword evidence="7" id="KW-0010">Activator</keyword>
<dbReference type="GO" id="GO:0030154">
    <property type="term" value="P:cell differentiation"/>
    <property type="evidence" value="ECO:0007669"/>
    <property type="project" value="UniProtKB-KW"/>
</dbReference>
<feature type="compositionally biased region" description="Polar residues" evidence="11">
    <location>
        <begin position="68"/>
        <end position="91"/>
    </location>
</feature>
<dbReference type="InParanoid" id="H3ADU7"/>
<reference evidence="13" key="2">
    <citation type="submission" date="2025-08" db="UniProtKB">
        <authorList>
            <consortium name="Ensembl"/>
        </authorList>
    </citation>
    <scope>IDENTIFICATION</scope>
</reference>
<dbReference type="InterPro" id="IPR039064">
    <property type="entry name" value="ZNF750_Znf"/>
</dbReference>
<dbReference type="GeneTree" id="ENSGT00530000063870"/>
<reference evidence="14" key="1">
    <citation type="submission" date="2011-08" db="EMBL/GenBank/DDBJ databases">
        <title>The draft genome of Latimeria chalumnae.</title>
        <authorList>
            <person name="Di Palma F."/>
            <person name="Alfoldi J."/>
            <person name="Johnson J."/>
            <person name="Berlin A."/>
            <person name="Gnerre S."/>
            <person name="Jaffe D."/>
            <person name="MacCallum I."/>
            <person name="Young S."/>
            <person name="Walker B.J."/>
            <person name="Lander E."/>
            <person name="Lindblad-Toh K."/>
        </authorList>
    </citation>
    <scope>NUCLEOTIDE SEQUENCE [LARGE SCALE GENOMIC DNA]</scope>
    <source>
        <strain evidence="14">Wild caught</strain>
    </source>
</reference>
<evidence type="ECO:0000256" key="2">
    <source>
        <dbReference type="ARBA" id="ARBA00022723"/>
    </source>
</evidence>
<gene>
    <name evidence="13" type="primary">ZNF750</name>
</gene>
<dbReference type="GO" id="GO:0000978">
    <property type="term" value="F:RNA polymerase II cis-regulatory region sequence-specific DNA binding"/>
    <property type="evidence" value="ECO:0007669"/>
    <property type="project" value="TreeGrafter"/>
</dbReference>
<reference evidence="13" key="3">
    <citation type="submission" date="2025-09" db="UniProtKB">
        <authorList>
            <consortium name="Ensembl"/>
        </authorList>
    </citation>
    <scope>IDENTIFICATION</scope>
</reference>
<keyword evidence="5" id="KW-0862">Zinc</keyword>
<evidence type="ECO:0000313" key="13">
    <source>
        <dbReference type="Ensembl" id="ENSLACP00000007818.1"/>
    </source>
</evidence>
<feature type="region of interest" description="Disordered" evidence="11">
    <location>
        <begin position="68"/>
        <end position="94"/>
    </location>
</feature>
<keyword evidence="3" id="KW-0863">Zinc-finger</keyword>
<dbReference type="GO" id="GO:1990841">
    <property type="term" value="F:promoter-specific chromatin binding"/>
    <property type="evidence" value="ECO:0007669"/>
    <property type="project" value="TreeGrafter"/>
</dbReference>
<evidence type="ECO:0000256" key="3">
    <source>
        <dbReference type="ARBA" id="ARBA00022771"/>
    </source>
</evidence>
<feature type="compositionally biased region" description="Basic and acidic residues" evidence="11">
    <location>
        <begin position="382"/>
        <end position="394"/>
    </location>
</feature>
<dbReference type="FunCoup" id="H3ADU7">
    <property type="interactions" value="543"/>
</dbReference>
<dbReference type="PANTHER" id="PTHR14678">
    <property type="entry name" value="PROLINE-RICH PROTEIN 35-RELATED"/>
    <property type="match status" value="1"/>
</dbReference>
<dbReference type="STRING" id="7897.ENSLACP00000007818"/>
<dbReference type="eggNOG" id="ENOG502QU7X">
    <property type="taxonomic scope" value="Eukaryota"/>
</dbReference>
<feature type="domain" description="Zinc finger protein 750-like zinc finger" evidence="12">
    <location>
        <begin position="6"/>
        <end position="57"/>
    </location>
</feature>
<evidence type="ECO:0000256" key="7">
    <source>
        <dbReference type="ARBA" id="ARBA00023159"/>
    </source>
</evidence>
<keyword evidence="2" id="KW-0479">Metal-binding</keyword>
<dbReference type="InterPro" id="IPR039363">
    <property type="entry name" value="ZNF750"/>
</dbReference>
<feature type="compositionally biased region" description="Polar residues" evidence="11">
    <location>
        <begin position="110"/>
        <end position="122"/>
    </location>
</feature>
<sequence>MSLIKERKPKKPHYIPRPPGKPFRYKCFQCPFTCNEKSHLFNHMKYGLCKNSISLVTEQDQAVKCSNATTSLPPQTSPKEPTAQPALNKSSPAALASADVTIEESLNLSKNMDAQDQATNKVPSPCPRTGIQKEVEQPPPAVETESNQKPAQEPVARPSAFVPIRQHREIAESKEALSFSSSNPSNSRSPTQGNWKPGPTLSPPEFAPFCSIPHYVPPLIPEYPTPVFAENGLSTIYAPYLIAGKNLPEYESPSLPLHFSPDQRSFLPVHSMQPAGIPLPKPMTPTALDHYRLIHHFHPHHPLSYGFYSLTQNDHVLPSYALKLPQSCDGVNGEHASHSMDGPPLLYQAPASPTELSLHDTYRKRNQDHNRLVPTSYIMDRGILDSKTERERVKMSPQAGSAATGSPGRPSPTNFTQSRQTSEVLYDLSVKNIPGVFSMCEQKRDTFTAFRSIRKNTEQSLTHSLPHQQESDAATESSPHSINVADKNLHHYPTHLSTCNNETSSSSEKENEMVPLNLSKKFEPRVVSTPVHISHRNASNWELPRLVEGQDMPLNLSVKDSSSQAKWTMVGCSPPHPSKAGSVFRAEKVCTDNNTWNRRQNGGWEPRSETEINAEIHAIRGIENCDEQKQTAAVALCQLAACRPGRNTAEHLSQVICTEVPSSRTITPDTTKEDATAEFQSPAKSQKRLSQKDLVKAQQIAKRTRSSQSDRVLTLRKRPRVF</sequence>
<name>H3ADU7_LATCH</name>
<evidence type="ECO:0000256" key="11">
    <source>
        <dbReference type="SAM" id="MobiDB-lite"/>
    </source>
</evidence>
<evidence type="ECO:0000259" key="12">
    <source>
        <dbReference type="Pfam" id="PF15269"/>
    </source>
</evidence>
<evidence type="ECO:0000256" key="5">
    <source>
        <dbReference type="ARBA" id="ARBA00022833"/>
    </source>
</evidence>
<dbReference type="PANTHER" id="PTHR14678:SF1">
    <property type="entry name" value="ZINC FINGER PROTEIN 750"/>
    <property type="match status" value="1"/>
</dbReference>
<dbReference type="AlphaFoldDB" id="H3ADU7"/>